<keyword evidence="3" id="KW-0175">Coiled coil</keyword>
<dbReference type="OMA" id="TRNNCII"/>
<dbReference type="Proteomes" id="UP000091857">
    <property type="component" value="Chromosome 7"/>
</dbReference>
<gene>
    <name evidence="5" type="ORF">MANES_07G020300v8</name>
</gene>
<keyword evidence="2" id="KW-0813">Transport</keyword>
<feature type="compositionally biased region" description="Low complexity" evidence="4">
    <location>
        <begin position="1"/>
        <end position="10"/>
    </location>
</feature>
<keyword evidence="2" id="KW-1133">Transmembrane helix</keyword>
<dbReference type="SMR" id="A0A2C9VHQ1"/>
<feature type="coiled-coil region" evidence="3">
    <location>
        <begin position="247"/>
        <end position="281"/>
    </location>
</feature>
<name>A0A2C9VHQ1_MANES</name>
<dbReference type="PANTHER" id="PTHR13890:SF2">
    <property type="entry name" value="MAGNESIUM TRANSPORTER MRS2-4-RELATED"/>
    <property type="match status" value="1"/>
</dbReference>
<dbReference type="FunFam" id="2.40.128.330:FF:000001">
    <property type="entry name" value="Magnesium transporter MRS2-1"/>
    <property type="match status" value="1"/>
</dbReference>
<comment type="function">
    <text evidence="2">Magnesium transporter that may mediate the influx of magnesium.</text>
</comment>
<feature type="compositionally biased region" description="Pro residues" evidence="4">
    <location>
        <begin position="22"/>
        <end position="36"/>
    </location>
</feature>
<proteinExistence type="inferred from homology"/>
<dbReference type="OrthoDB" id="10251508at2759"/>
<evidence type="ECO:0000256" key="4">
    <source>
        <dbReference type="SAM" id="MobiDB-lite"/>
    </source>
</evidence>
<keyword evidence="2" id="KW-0812">Transmembrane</keyword>
<feature type="compositionally biased region" description="Basic residues" evidence="4">
    <location>
        <begin position="11"/>
        <end position="20"/>
    </location>
</feature>
<dbReference type="GO" id="GO:0015693">
    <property type="term" value="P:magnesium ion transport"/>
    <property type="evidence" value="ECO:0000318"/>
    <property type="project" value="GO_Central"/>
</dbReference>
<organism evidence="5 6">
    <name type="scientific">Manihot esculenta</name>
    <name type="common">Cassava</name>
    <name type="synonym">Jatropha manihot</name>
    <dbReference type="NCBI Taxonomy" id="3983"/>
    <lineage>
        <taxon>Eukaryota</taxon>
        <taxon>Viridiplantae</taxon>
        <taxon>Streptophyta</taxon>
        <taxon>Embryophyta</taxon>
        <taxon>Tracheophyta</taxon>
        <taxon>Spermatophyta</taxon>
        <taxon>Magnoliopsida</taxon>
        <taxon>eudicotyledons</taxon>
        <taxon>Gunneridae</taxon>
        <taxon>Pentapetalae</taxon>
        <taxon>rosids</taxon>
        <taxon>fabids</taxon>
        <taxon>Malpighiales</taxon>
        <taxon>Euphorbiaceae</taxon>
        <taxon>Crotonoideae</taxon>
        <taxon>Manihoteae</taxon>
        <taxon>Manihot</taxon>
    </lineage>
</organism>
<keyword evidence="2" id="KW-0460">Magnesium</keyword>
<comment type="similarity">
    <text evidence="1 2">Belongs to the CorA metal ion transporter (MIT) (TC 1.A.35.5) family.</text>
</comment>
<evidence type="ECO:0000256" key="1">
    <source>
        <dbReference type="ARBA" id="ARBA00007535"/>
    </source>
</evidence>
<dbReference type="Gene3D" id="2.40.128.330">
    <property type="match status" value="1"/>
</dbReference>
<feature type="region of interest" description="Disordered" evidence="4">
    <location>
        <begin position="1"/>
        <end position="64"/>
    </location>
</feature>
<dbReference type="Gene3D" id="1.20.58.340">
    <property type="entry name" value="Magnesium transport protein CorA, transmembrane region"/>
    <property type="match status" value="1"/>
</dbReference>
<dbReference type="EMBL" id="CM004393">
    <property type="protein sequence ID" value="OAY44962.1"/>
    <property type="molecule type" value="Genomic_DNA"/>
</dbReference>
<keyword evidence="2" id="KW-0406">Ion transport</keyword>
<dbReference type="STRING" id="3983.A0A2C9VHQ1"/>
<dbReference type="PANTHER" id="PTHR13890">
    <property type="entry name" value="RNA SPLICING PROTEIN MRS2, MITOCHONDRIAL"/>
    <property type="match status" value="1"/>
</dbReference>
<evidence type="ECO:0000256" key="3">
    <source>
        <dbReference type="SAM" id="Coils"/>
    </source>
</evidence>
<dbReference type="InterPro" id="IPR039204">
    <property type="entry name" value="MRS2-like"/>
</dbReference>
<evidence type="ECO:0000313" key="5">
    <source>
        <dbReference type="EMBL" id="OAY44962.1"/>
    </source>
</evidence>
<accession>A0A2C9VHQ1</accession>
<dbReference type="GO" id="GO:0016020">
    <property type="term" value="C:membrane"/>
    <property type="evidence" value="ECO:0007669"/>
    <property type="project" value="UniProtKB-SubCell"/>
</dbReference>
<reference evidence="6" key="1">
    <citation type="journal article" date="2016" name="Nat. Biotechnol.">
        <title>Sequencing wild and cultivated cassava and related species reveals extensive interspecific hybridization and genetic diversity.</title>
        <authorList>
            <person name="Bredeson J.V."/>
            <person name="Lyons J.B."/>
            <person name="Prochnik S.E."/>
            <person name="Wu G.A."/>
            <person name="Ha C.M."/>
            <person name="Edsinger-Gonzales E."/>
            <person name="Grimwood J."/>
            <person name="Schmutz J."/>
            <person name="Rabbi I.Y."/>
            <person name="Egesi C."/>
            <person name="Nauluvula P."/>
            <person name="Lebot V."/>
            <person name="Ndunguru J."/>
            <person name="Mkamilo G."/>
            <person name="Bart R.S."/>
            <person name="Setter T.L."/>
            <person name="Gleadow R.M."/>
            <person name="Kulakow P."/>
            <person name="Ferguson M.E."/>
            <person name="Rounsley S."/>
            <person name="Rokhsar D.S."/>
        </authorList>
    </citation>
    <scope>NUCLEOTIDE SEQUENCE [LARGE SCALE GENOMIC DNA]</scope>
    <source>
        <strain evidence="6">cv. AM560-2</strain>
    </source>
</reference>
<feature type="transmembrane region" description="Helical" evidence="2">
    <location>
        <begin position="385"/>
        <end position="406"/>
    </location>
</feature>
<evidence type="ECO:0000256" key="2">
    <source>
        <dbReference type="RuleBase" id="RU366041"/>
    </source>
</evidence>
<dbReference type="Pfam" id="PF22099">
    <property type="entry name" value="MRS2-like"/>
    <property type="match status" value="2"/>
</dbReference>
<feature type="compositionally biased region" description="Low complexity" evidence="4">
    <location>
        <begin position="50"/>
        <end position="64"/>
    </location>
</feature>
<comment type="subcellular location">
    <subcellularLocation>
        <location evidence="2">Membrane</location>
        <topology evidence="2">Multi-pass membrane protein</topology>
    </subcellularLocation>
</comment>
<keyword evidence="2" id="KW-0472">Membrane</keyword>
<dbReference type="AlphaFoldDB" id="A0A2C9VHQ1"/>
<sequence length="449" mass="50165">MGRGSSIFSKSSRRRLKKKSGPPSPPVLTPPPPPPLRAVSSPQQLTDGSNNNNNNNNNSLIAGTGAKTKKKAVGARLWMRFDRFGISELMECDKSTIIKRVAIPARDLRILGPVFSHSSNILAREKAMVVNLEFIRAIVTAEEVLILDPLCQEVLPFVDQLRQQIPLKRSVNTQEAGHTDTQDNEVHSTEAAEGLQCELPFEFQVLEIALEVVCTYLDSNVADLERDAYPVLDELARNVSTKNLEHVRSLKSNLTRLLARVQKVRDEIEHLLDDNEDMADLYLTRKWVQNQQSEALLGTAASNSIITFAPPLRRLSSSHSASLVTGSILGENDVEDLEMLLEAYFMQLDGTRNKILSVREYIDDTEDYVNIQLDQQRNELIQLQLTLTIASFAITMDTLVASFFGMNIPCRLYEIQGIFGYFVGATSAACFLLFLLVLGYARWKKLLGS</sequence>
<protein>
    <recommendedName>
        <fullName evidence="2">Magnesium transporter</fullName>
    </recommendedName>
</protein>
<feature type="transmembrane region" description="Helical" evidence="2">
    <location>
        <begin position="418"/>
        <end position="441"/>
    </location>
</feature>
<dbReference type="CDD" id="cd12823">
    <property type="entry name" value="Mrs2_Mfm1p-like"/>
    <property type="match status" value="1"/>
</dbReference>
<evidence type="ECO:0000313" key="6">
    <source>
        <dbReference type="Proteomes" id="UP000091857"/>
    </source>
</evidence>
<keyword evidence="6" id="KW-1185">Reference proteome</keyword>
<dbReference type="Gramene" id="Manes.07G020300.1.v8.1">
    <property type="protein sequence ID" value="Manes.07G020300.1.v8.1.CDS"/>
    <property type="gene ID" value="Manes.07G020300.v8.1"/>
</dbReference>
<comment type="caution">
    <text evidence="5">The sequence shown here is derived from an EMBL/GenBank/DDBJ whole genome shotgun (WGS) entry which is preliminary data.</text>
</comment>
<dbReference type="GO" id="GO:0015095">
    <property type="term" value="F:magnesium ion transmembrane transporter activity"/>
    <property type="evidence" value="ECO:0000318"/>
    <property type="project" value="GO_Central"/>
</dbReference>